<evidence type="ECO:0000256" key="2">
    <source>
        <dbReference type="ARBA" id="ARBA00002642"/>
    </source>
</evidence>
<reference evidence="14 15" key="1">
    <citation type="journal article" date="2008" name="J. Bacteriol.">
        <title>Complete genome sequence of the mosquitocidal bacterium Bacillus sphaericus C3-41 and comparison with those of closely related Bacillus species.</title>
        <authorList>
            <person name="Hu X."/>
            <person name="Fan W."/>
            <person name="Han B."/>
            <person name="Liu H."/>
            <person name="Zheng D."/>
            <person name="Li Q."/>
            <person name="Dong W."/>
            <person name="Yan J."/>
            <person name="Gao M."/>
            <person name="Berry C."/>
            <person name="Yuan Z."/>
        </authorList>
    </citation>
    <scope>NUCLEOTIDE SEQUENCE [LARGE SCALE GENOMIC DNA]</scope>
    <source>
        <strain evidence="14 15">C3-41</strain>
    </source>
</reference>
<dbReference type="InterPro" id="IPR004030">
    <property type="entry name" value="NOS_N"/>
</dbReference>
<comment type="function">
    <text evidence="2 11">Catalyzes the production of nitric oxide.</text>
</comment>
<evidence type="ECO:0000256" key="5">
    <source>
        <dbReference type="ARBA" id="ARBA00018859"/>
    </source>
</evidence>
<keyword evidence="7 11" id="KW-0479">Metal-binding</keyword>
<feature type="domain" description="Nitric oxide synthase (NOS)" evidence="13">
    <location>
        <begin position="11"/>
        <end position="354"/>
    </location>
</feature>
<dbReference type="HOGENOM" id="CLU_040293_0_0_9"/>
<dbReference type="Proteomes" id="UP000002164">
    <property type="component" value="Chromosome"/>
</dbReference>
<evidence type="ECO:0000313" key="14">
    <source>
        <dbReference type="EMBL" id="ACA38346.1"/>
    </source>
</evidence>
<evidence type="ECO:0000256" key="7">
    <source>
        <dbReference type="ARBA" id="ARBA00022723"/>
    </source>
</evidence>
<dbReference type="Gene3D" id="3.90.1230.10">
    <property type="entry name" value="Nitric Oxide Synthase, Chain A, domain 3"/>
    <property type="match status" value="1"/>
</dbReference>
<dbReference type="PANTHER" id="PTHR43410:SF1">
    <property type="entry name" value="NITRIC OXIDE SYNTHASE"/>
    <property type="match status" value="1"/>
</dbReference>
<dbReference type="InterPro" id="IPR044943">
    <property type="entry name" value="NOS_dom_1"/>
</dbReference>
<dbReference type="PANTHER" id="PTHR43410">
    <property type="entry name" value="NITRIC OXIDE SYNTHASE OXYGENASE"/>
    <property type="match status" value="1"/>
</dbReference>
<evidence type="ECO:0000256" key="1">
    <source>
        <dbReference type="ARBA" id="ARBA00001971"/>
    </source>
</evidence>
<dbReference type="GO" id="GO:0046872">
    <property type="term" value="F:metal ion binding"/>
    <property type="evidence" value="ECO:0007669"/>
    <property type="project" value="UniProtKB-KW"/>
</dbReference>
<evidence type="ECO:0000256" key="8">
    <source>
        <dbReference type="ARBA" id="ARBA00023002"/>
    </source>
</evidence>
<dbReference type="CDD" id="cd00575">
    <property type="entry name" value="NOS_oxygenase"/>
    <property type="match status" value="1"/>
</dbReference>
<evidence type="ECO:0000256" key="3">
    <source>
        <dbReference type="ARBA" id="ARBA00005411"/>
    </source>
</evidence>
<dbReference type="Gene3D" id="3.90.340.10">
    <property type="entry name" value="Nitric Oxide Synthase, Chain A, domain 1"/>
    <property type="match status" value="1"/>
</dbReference>
<dbReference type="Pfam" id="PF02898">
    <property type="entry name" value="NO_synthase"/>
    <property type="match status" value="1"/>
</dbReference>
<organism evidence="14 15">
    <name type="scientific">Lysinibacillus sphaericus (strain C3-41)</name>
    <dbReference type="NCBI Taxonomy" id="444177"/>
    <lineage>
        <taxon>Bacteria</taxon>
        <taxon>Bacillati</taxon>
        <taxon>Bacillota</taxon>
        <taxon>Bacilli</taxon>
        <taxon>Bacillales</taxon>
        <taxon>Bacillaceae</taxon>
        <taxon>Lysinibacillus</taxon>
    </lineage>
</organism>
<dbReference type="InterPro" id="IPR017142">
    <property type="entry name" value="Nitric_oxide_synthase_Oase-su"/>
</dbReference>
<evidence type="ECO:0000256" key="9">
    <source>
        <dbReference type="ARBA" id="ARBA00023004"/>
    </source>
</evidence>
<dbReference type="GO" id="GO:0004517">
    <property type="term" value="F:nitric-oxide synthase activity"/>
    <property type="evidence" value="ECO:0007669"/>
    <property type="project" value="InterPro"/>
</dbReference>
<feature type="binding site" description="axial binding residue" evidence="12">
    <location>
        <position position="66"/>
    </location>
    <ligand>
        <name>heme</name>
        <dbReference type="ChEBI" id="CHEBI:30413"/>
    </ligand>
    <ligandPart>
        <name>Fe</name>
        <dbReference type="ChEBI" id="CHEBI:18248"/>
    </ligandPart>
</feature>
<comment type="cofactor">
    <cofactor evidence="1 11 12">
        <name>heme</name>
        <dbReference type="ChEBI" id="CHEBI:30413"/>
    </cofactor>
</comment>
<keyword evidence="8 11" id="KW-0560">Oxidoreductase</keyword>
<comment type="subunit">
    <text evidence="11">Homodimer.</text>
</comment>
<evidence type="ECO:0000256" key="12">
    <source>
        <dbReference type="PIRSR" id="PIRSR037219-1"/>
    </source>
</evidence>
<dbReference type="SUPFAM" id="SSF56512">
    <property type="entry name" value="Nitric oxide (NO) synthase oxygenase domain"/>
    <property type="match status" value="1"/>
</dbReference>
<evidence type="ECO:0000256" key="4">
    <source>
        <dbReference type="ARBA" id="ARBA00012735"/>
    </source>
</evidence>
<evidence type="ECO:0000256" key="10">
    <source>
        <dbReference type="ARBA" id="ARBA00048713"/>
    </source>
</evidence>
<dbReference type="EC" id="1.14.14.47" evidence="4 11"/>
<evidence type="ECO:0000256" key="11">
    <source>
        <dbReference type="PIRNR" id="PIRNR037219"/>
    </source>
</evidence>
<dbReference type="AlphaFoldDB" id="B1HY85"/>
<evidence type="ECO:0000259" key="13">
    <source>
        <dbReference type="Pfam" id="PF02898"/>
    </source>
</evidence>
<name>B1HY85_LYSSC</name>
<dbReference type="InterPro" id="IPR044944">
    <property type="entry name" value="NOS_dom_3"/>
</dbReference>
<keyword evidence="6 11" id="KW-0349">Heme</keyword>
<sequence length="356" mass="41157">MGISGGINMNIQEIQCFLNQYQQEQNESELWLEHRLQQIKRAGEYKPTTEELVFGARAAWRNSNKCIGRLFWQSLHVVDAREVLDEQSIFQKLLEHIEYATNQGKIRPTITVFANDRVRIWNHQLIRYAGYETEEGIIGDAHSITFTKVCESMGWKGERTPFDVLPLVIQVDGHAPQLFTIPTEYILEVPIRHPESEAVEELELKWYAVPIISSMRFQMAGIDFQAAPFNGWYMGTEIGARNLADHDRYNMLPAIADIFNLDTTKQASLWRDRALVELNIAVLHSFKEDGVSIVDHHTAAQQFKLFEEAEKSAGREITGNWTWLIPPLSPATTHIFHKPYINTYHTPNYFYQKPCY</sequence>
<keyword evidence="9 11" id="KW-0408">Iron</keyword>
<dbReference type="KEGG" id="lsp:Bsph_0728"/>
<comment type="miscellaneous">
    <text evidence="11">This protein is similar to the oxygenase domain of eukaryotic nitric oxide synthases but lacks the reductase domain which, in eukaryotes, is responsible for transfer of electrons to the ferric heme during nitric oxide synthesis.</text>
</comment>
<dbReference type="GO" id="GO:0020037">
    <property type="term" value="F:heme binding"/>
    <property type="evidence" value="ECO:0007669"/>
    <property type="project" value="InterPro"/>
</dbReference>
<comment type="catalytic activity">
    <reaction evidence="10">
        <text>3 reduced [flavodoxin] + 2 L-arginine + 4 O2 = 3 oxidized [flavodoxin] + 2 L-citrulline + 2 nitric oxide + 4 H2O + 5 H(+)</text>
        <dbReference type="Rhea" id="RHEA:52324"/>
        <dbReference type="Rhea" id="RHEA-COMP:10622"/>
        <dbReference type="Rhea" id="RHEA-COMP:10623"/>
        <dbReference type="ChEBI" id="CHEBI:15377"/>
        <dbReference type="ChEBI" id="CHEBI:15378"/>
        <dbReference type="ChEBI" id="CHEBI:15379"/>
        <dbReference type="ChEBI" id="CHEBI:16480"/>
        <dbReference type="ChEBI" id="CHEBI:32682"/>
        <dbReference type="ChEBI" id="CHEBI:57618"/>
        <dbReference type="ChEBI" id="CHEBI:57743"/>
        <dbReference type="ChEBI" id="CHEBI:58210"/>
        <dbReference type="EC" id="1.14.14.47"/>
    </reaction>
</comment>
<gene>
    <name evidence="14" type="ordered locus">Bsph_0728</name>
</gene>
<proteinExistence type="inferred from homology"/>
<dbReference type="InterPro" id="IPR044940">
    <property type="entry name" value="NOS_dom_2"/>
</dbReference>
<evidence type="ECO:0000256" key="6">
    <source>
        <dbReference type="ARBA" id="ARBA00022617"/>
    </source>
</evidence>
<accession>B1HY85</accession>
<evidence type="ECO:0000313" key="15">
    <source>
        <dbReference type="Proteomes" id="UP000002164"/>
    </source>
</evidence>
<dbReference type="InterPro" id="IPR036119">
    <property type="entry name" value="NOS_N_sf"/>
</dbReference>
<dbReference type="EnsemblBacteria" id="ACA38346">
    <property type="protein sequence ID" value="ACA38346"/>
    <property type="gene ID" value="Bsph_0728"/>
</dbReference>
<dbReference type="InterPro" id="IPR050607">
    <property type="entry name" value="NOS"/>
</dbReference>
<comment type="similarity">
    <text evidence="3 11">Belongs to the NOS family. Bacterial NOS oxygenase subfamily.</text>
</comment>
<dbReference type="EMBL" id="CP000817">
    <property type="protein sequence ID" value="ACA38346.1"/>
    <property type="molecule type" value="Genomic_DNA"/>
</dbReference>
<protein>
    <recommendedName>
        <fullName evidence="5 11">Nitric oxide synthase oxygenase</fullName>
        <ecNumber evidence="4 11">1.14.14.47</ecNumber>
    </recommendedName>
</protein>
<dbReference type="GO" id="GO:0006809">
    <property type="term" value="P:nitric oxide biosynthetic process"/>
    <property type="evidence" value="ECO:0007669"/>
    <property type="project" value="InterPro"/>
</dbReference>
<dbReference type="Gene3D" id="3.90.440.10">
    <property type="entry name" value="Nitric Oxide Synthase,Heme Domain,Chain A domain 2"/>
    <property type="match status" value="1"/>
</dbReference>
<dbReference type="PIRSF" id="PIRSF037219">
    <property type="entry name" value="NOS_oxygenase"/>
    <property type="match status" value="1"/>
</dbReference>